<reference evidence="1 2" key="1">
    <citation type="journal article" date="2016" name="Virus Genes">
        <title>Genomic characterization of Salmonella bacteriophages isolated from India.</title>
        <authorList>
            <person name="Karpe Y.A."/>
            <person name="Kanade G.D."/>
            <person name="Pingale K.D."/>
            <person name="Arankalle V.A."/>
            <person name="Banerjee K."/>
        </authorList>
    </citation>
    <scope>NUCLEOTIDE SEQUENCE [LARGE SCALE GENOMIC DNA]</scope>
</reference>
<sequence>MLRMRLNSAKNSLSKYQTMIDAAGEDGRFRFSLQFAGASRTNRWAGRRIQTQNLRERRS</sequence>
<proteinExistence type="predicted"/>
<dbReference type="OrthoDB" id="5706at10239"/>
<dbReference type="Proteomes" id="UP000202449">
    <property type="component" value="Segment"/>
</dbReference>
<evidence type="ECO:0000313" key="1">
    <source>
        <dbReference type="EMBL" id="AKJ73878.1"/>
    </source>
</evidence>
<protein>
    <submittedName>
        <fullName evidence="1">Uncharacterized protein</fullName>
    </submittedName>
</protein>
<gene>
    <name evidence="1" type="ORF">SP37_11</name>
</gene>
<name>A0A0N7C9U2_9CAUD</name>
<accession>A0A0N7C9U2</accession>
<dbReference type="GeneID" id="26684425"/>
<keyword evidence="2" id="KW-1185">Reference proteome</keyword>
<dbReference type="KEGG" id="vg:26684425"/>
<dbReference type="EMBL" id="KR296691">
    <property type="protein sequence ID" value="AKJ73878.1"/>
    <property type="molecule type" value="Genomic_DNA"/>
</dbReference>
<dbReference type="RefSeq" id="YP_009221377.1">
    <property type="nucleotide sequence ID" value="NC_029045.1"/>
</dbReference>
<organism evidence="1 2">
    <name type="scientific">Salmonella phage 37</name>
    <dbReference type="NCBI Taxonomy" id="1654890"/>
    <lineage>
        <taxon>Viruses</taxon>
        <taxon>Duplodnaviria</taxon>
        <taxon>Heunggongvirae</taxon>
        <taxon>Uroviricota</taxon>
        <taxon>Caudoviricetes</taxon>
        <taxon>Casjensviridae</taxon>
        <taxon>Chivirus</taxon>
        <taxon>Chivirus cv37</taxon>
    </lineage>
</organism>
<evidence type="ECO:0000313" key="2">
    <source>
        <dbReference type="Proteomes" id="UP000202449"/>
    </source>
</evidence>